<evidence type="ECO:0000313" key="3">
    <source>
        <dbReference type="Proteomes" id="UP000184388"/>
    </source>
</evidence>
<dbReference type="InterPro" id="IPR012338">
    <property type="entry name" value="Beta-lactam/transpept-like"/>
</dbReference>
<dbReference type="InterPro" id="IPR000871">
    <property type="entry name" value="Beta-lactam_class-A"/>
</dbReference>
<evidence type="ECO:0000259" key="1">
    <source>
        <dbReference type="Pfam" id="PF13354"/>
    </source>
</evidence>
<gene>
    <name evidence="2" type="ORF">SAMN05216268_11985</name>
</gene>
<dbReference type="Proteomes" id="UP000184388">
    <property type="component" value="Unassembled WGS sequence"/>
</dbReference>
<organism evidence="2 3">
    <name type="scientific">Streptomyces yunnanensis</name>
    <dbReference type="NCBI Taxonomy" id="156453"/>
    <lineage>
        <taxon>Bacteria</taxon>
        <taxon>Bacillati</taxon>
        <taxon>Actinomycetota</taxon>
        <taxon>Actinomycetes</taxon>
        <taxon>Kitasatosporales</taxon>
        <taxon>Streptomycetaceae</taxon>
        <taxon>Streptomyces</taxon>
    </lineage>
</organism>
<dbReference type="InterPro" id="IPR045155">
    <property type="entry name" value="Beta-lactam_cat"/>
</dbReference>
<proteinExistence type="predicted"/>
<dbReference type="GO" id="GO:0008800">
    <property type="term" value="F:beta-lactamase activity"/>
    <property type="evidence" value="ECO:0007669"/>
    <property type="project" value="InterPro"/>
</dbReference>
<protein>
    <submittedName>
        <fullName evidence="2">Beta-lactamase enzyme family protein</fullName>
    </submittedName>
</protein>
<accession>A0A9X8N5M1</accession>
<evidence type="ECO:0000313" key="2">
    <source>
        <dbReference type="EMBL" id="SHN08483.1"/>
    </source>
</evidence>
<dbReference type="PANTHER" id="PTHR35333">
    <property type="entry name" value="BETA-LACTAMASE"/>
    <property type="match status" value="1"/>
</dbReference>
<dbReference type="GO" id="GO:0046677">
    <property type="term" value="P:response to antibiotic"/>
    <property type="evidence" value="ECO:0007669"/>
    <property type="project" value="InterPro"/>
</dbReference>
<sequence length="417" mass="45350">MIETPGTDAPSSTAQAQVDWLVDASARVPLTDTEIHGHIAAPLLTASGGPNAFNAVLHQLGPLTLNKILESGPGHVQAAVSGRDGDYLLRVHVTSSGLVDDVGLTPDEAPLSSWAQVDDMLSELGARVSFAAARIGPDGRCELVHGVRADTQRPIGSAFKLYVLGALAQAVSERRASWDEPLAIRDDYKSLPSGRLQDYPAGTEVAMAEFADCMISLSDNSATDHLIHRLGPDAVVRQLDLFSHQQSRANIPFLTTKAFFQLKADQYPARADEYLALPERHRSAALRELERLPLPDVRETWPHPRKIDQIEWFASPIDICNAYAALWRFDQPEIDHALTLNDDGLNLAPSRFPTVWYKGGSEPGVITLNYLAHTSDDRTLVTSLMLSDTDTAPDKVGIALKGQTIIRGTFDLLTSQG</sequence>
<reference evidence="3" key="1">
    <citation type="submission" date="2016-11" db="EMBL/GenBank/DDBJ databases">
        <authorList>
            <person name="Jaros S."/>
            <person name="Januszkiewicz K."/>
            <person name="Wedrychowicz H."/>
        </authorList>
    </citation>
    <scope>NUCLEOTIDE SEQUENCE [LARGE SCALE GENOMIC DNA]</scope>
    <source>
        <strain evidence="3">CGMCC 4.3555</strain>
    </source>
</reference>
<dbReference type="AlphaFoldDB" id="A0A9X8N5M1"/>
<dbReference type="Pfam" id="PF13354">
    <property type="entry name" value="Beta-lactamase2"/>
    <property type="match status" value="1"/>
</dbReference>
<dbReference type="Gene3D" id="3.40.710.10">
    <property type="entry name" value="DD-peptidase/beta-lactamase superfamily"/>
    <property type="match status" value="1"/>
</dbReference>
<name>A0A9X8N5M1_9ACTN</name>
<dbReference type="PANTHER" id="PTHR35333:SF5">
    <property type="entry name" value="CONSERVED LIPOPROTEIN LPQF-RELATED"/>
    <property type="match status" value="1"/>
</dbReference>
<feature type="domain" description="Beta-lactamase class A catalytic" evidence="1">
    <location>
        <begin position="146"/>
        <end position="237"/>
    </location>
</feature>
<dbReference type="EMBL" id="FRBK01000019">
    <property type="protein sequence ID" value="SHN08483.1"/>
    <property type="molecule type" value="Genomic_DNA"/>
</dbReference>
<dbReference type="SUPFAM" id="SSF56601">
    <property type="entry name" value="beta-lactamase/transpeptidase-like"/>
    <property type="match status" value="1"/>
</dbReference>
<comment type="caution">
    <text evidence="2">The sequence shown here is derived from an EMBL/GenBank/DDBJ whole genome shotgun (WGS) entry which is preliminary data.</text>
</comment>
<dbReference type="RefSeq" id="WP_073448025.1">
    <property type="nucleotide sequence ID" value="NZ_FRBK01000019.1"/>
</dbReference>
<dbReference type="GO" id="GO:0030655">
    <property type="term" value="P:beta-lactam antibiotic catabolic process"/>
    <property type="evidence" value="ECO:0007669"/>
    <property type="project" value="InterPro"/>
</dbReference>
<dbReference type="Gene3D" id="3.10.450.280">
    <property type="match status" value="1"/>
</dbReference>